<protein>
    <submittedName>
        <fullName evidence="1">Transcriptional regulator</fullName>
    </submittedName>
</protein>
<dbReference type="EMBL" id="FSQE01000007">
    <property type="protein sequence ID" value="SIN25166.1"/>
    <property type="molecule type" value="Genomic_DNA"/>
</dbReference>
<dbReference type="InterPro" id="IPR036388">
    <property type="entry name" value="WH-like_DNA-bd_sf"/>
</dbReference>
<name>A0AB74FG10_9MYCO</name>
<organism evidence="1 2">
    <name type="scientific">Mycobacteroides abscessus subsp. abscessus</name>
    <dbReference type="NCBI Taxonomy" id="1185650"/>
    <lineage>
        <taxon>Bacteria</taxon>
        <taxon>Bacillati</taxon>
        <taxon>Actinomycetota</taxon>
        <taxon>Actinomycetes</taxon>
        <taxon>Mycobacteriales</taxon>
        <taxon>Mycobacteriaceae</taxon>
        <taxon>Mycobacteroides</taxon>
        <taxon>Mycobacteroides abscessus</taxon>
    </lineage>
</organism>
<dbReference type="RefSeq" id="WP_012296806.1">
    <property type="nucleotide sequence ID" value="NZ_AP028613.1"/>
</dbReference>
<sequence>MTDELTALRRMSREAFRQDYRLEVMLAVGRSTDGLVCLSDLAAAVGTSTSNVQGPLRSLIALGLLTPLPRSDSKRRHMLRNPSAAWQWAEELAVLADSQTDSPGTNQLR</sequence>
<dbReference type="InterPro" id="IPR036390">
    <property type="entry name" value="WH_DNA-bd_sf"/>
</dbReference>
<proteinExistence type="predicted"/>
<dbReference type="Gene3D" id="1.10.10.10">
    <property type="entry name" value="Winged helix-like DNA-binding domain superfamily/Winged helix DNA-binding domain"/>
    <property type="match status" value="1"/>
</dbReference>
<dbReference type="AlphaFoldDB" id="A0AB74FG10"/>
<dbReference type="SUPFAM" id="SSF46785">
    <property type="entry name" value="Winged helix' DNA-binding domain"/>
    <property type="match status" value="1"/>
</dbReference>
<reference evidence="1 2" key="1">
    <citation type="submission" date="2016-11" db="EMBL/GenBank/DDBJ databases">
        <authorList>
            <consortium name="Pathogen Informatics"/>
        </authorList>
    </citation>
    <scope>NUCLEOTIDE SEQUENCE [LARGE SCALE GENOMIC DNA]</scope>
    <source>
        <strain evidence="1 2">696</strain>
    </source>
</reference>
<gene>
    <name evidence="1" type="ORF">SAMEA2152244_03632</name>
</gene>
<evidence type="ECO:0000313" key="2">
    <source>
        <dbReference type="Proteomes" id="UP000184831"/>
    </source>
</evidence>
<dbReference type="Proteomes" id="UP000184831">
    <property type="component" value="Unassembled WGS sequence"/>
</dbReference>
<accession>A0AB74FG10</accession>
<dbReference type="GeneID" id="93381760"/>
<evidence type="ECO:0000313" key="1">
    <source>
        <dbReference type="EMBL" id="SIN25166.1"/>
    </source>
</evidence>
<comment type="caution">
    <text evidence="1">The sequence shown here is derived from an EMBL/GenBank/DDBJ whole genome shotgun (WGS) entry which is preliminary data.</text>
</comment>